<dbReference type="Gene3D" id="3.40.50.300">
    <property type="entry name" value="P-loop containing nucleotide triphosphate hydrolases"/>
    <property type="match status" value="1"/>
</dbReference>
<protein>
    <submittedName>
        <fullName evidence="6">ABC transporter ATP-binding protein</fullName>
    </submittedName>
</protein>
<evidence type="ECO:0000259" key="5">
    <source>
        <dbReference type="PROSITE" id="PS50893"/>
    </source>
</evidence>
<dbReference type="Proteomes" id="UP001596989">
    <property type="component" value="Unassembled WGS sequence"/>
</dbReference>
<comment type="caution">
    <text evidence="6">The sequence shown here is derived from an EMBL/GenBank/DDBJ whole genome shotgun (WGS) entry which is preliminary data.</text>
</comment>
<accession>A0ABW3HMF4</accession>
<dbReference type="PANTHER" id="PTHR42734:SF6">
    <property type="entry name" value="MOLYBDATE IMPORT ATP-BINDING PROTEIN MOLC"/>
    <property type="match status" value="1"/>
</dbReference>
<keyword evidence="7" id="KW-1185">Reference proteome</keyword>
<dbReference type="PROSITE" id="PS00211">
    <property type="entry name" value="ABC_TRANSPORTER_1"/>
    <property type="match status" value="1"/>
</dbReference>
<evidence type="ECO:0000256" key="3">
    <source>
        <dbReference type="ARBA" id="ARBA00022741"/>
    </source>
</evidence>
<dbReference type="PROSITE" id="PS50893">
    <property type="entry name" value="ABC_TRANSPORTER_2"/>
    <property type="match status" value="1"/>
</dbReference>
<dbReference type="InterPro" id="IPR017871">
    <property type="entry name" value="ABC_transporter-like_CS"/>
</dbReference>
<proteinExistence type="inferred from homology"/>
<evidence type="ECO:0000256" key="4">
    <source>
        <dbReference type="ARBA" id="ARBA00022840"/>
    </source>
</evidence>
<dbReference type="RefSeq" id="WP_377562475.1">
    <property type="nucleotide sequence ID" value="NZ_JBHTJZ010000005.1"/>
</dbReference>
<evidence type="ECO:0000256" key="1">
    <source>
        <dbReference type="ARBA" id="ARBA00005417"/>
    </source>
</evidence>
<dbReference type="InterPro" id="IPR027417">
    <property type="entry name" value="P-loop_NTPase"/>
</dbReference>
<dbReference type="InterPro" id="IPR050153">
    <property type="entry name" value="Metal_Ion_Import_ABC"/>
</dbReference>
<keyword evidence="4 6" id="KW-0067">ATP-binding</keyword>
<keyword evidence="3" id="KW-0547">Nucleotide-binding</keyword>
<name>A0ABW3HMF4_9BACL</name>
<evidence type="ECO:0000256" key="2">
    <source>
        <dbReference type="ARBA" id="ARBA00022448"/>
    </source>
</evidence>
<evidence type="ECO:0000313" key="6">
    <source>
        <dbReference type="EMBL" id="MFD0958660.1"/>
    </source>
</evidence>
<feature type="domain" description="ABC transporter" evidence="5">
    <location>
        <begin position="3"/>
        <end position="242"/>
    </location>
</feature>
<dbReference type="EMBL" id="JBHTJZ010000005">
    <property type="protein sequence ID" value="MFD0958660.1"/>
    <property type="molecule type" value="Genomic_DNA"/>
</dbReference>
<dbReference type="InterPro" id="IPR003439">
    <property type="entry name" value="ABC_transporter-like_ATP-bd"/>
</dbReference>
<dbReference type="SMART" id="SM00382">
    <property type="entry name" value="AAA"/>
    <property type="match status" value="1"/>
</dbReference>
<reference evidence="7" key="1">
    <citation type="journal article" date="2019" name="Int. J. Syst. Evol. Microbiol.">
        <title>The Global Catalogue of Microorganisms (GCM) 10K type strain sequencing project: providing services to taxonomists for standard genome sequencing and annotation.</title>
        <authorList>
            <consortium name="The Broad Institute Genomics Platform"/>
            <consortium name="The Broad Institute Genome Sequencing Center for Infectious Disease"/>
            <person name="Wu L."/>
            <person name="Ma J."/>
        </authorList>
    </citation>
    <scope>NUCLEOTIDE SEQUENCE [LARGE SCALE GENOMIC DNA]</scope>
    <source>
        <strain evidence="7">CCUG 59129</strain>
    </source>
</reference>
<dbReference type="Pfam" id="PF00005">
    <property type="entry name" value="ABC_tran"/>
    <property type="match status" value="1"/>
</dbReference>
<dbReference type="InterPro" id="IPR003593">
    <property type="entry name" value="AAA+_ATPase"/>
</dbReference>
<evidence type="ECO:0000313" key="7">
    <source>
        <dbReference type="Proteomes" id="UP001596989"/>
    </source>
</evidence>
<comment type="similarity">
    <text evidence="1">Belongs to the ABC transporter superfamily.</text>
</comment>
<keyword evidence="2" id="KW-0813">Transport</keyword>
<dbReference type="PANTHER" id="PTHR42734">
    <property type="entry name" value="METAL TRANSPORT SYSTEM ATP-BINDING PROTEIN TM_0124-RELATED"/>
    <property type="match status" value="1"/>
</dbReference>
<gene>
    <name evidence="6" type="ORF">ACFQ2I_04590</name>
</gene>
<dbReference type="SUPFAM" id="SSF52540">
    <property type="entry name" value="P-loop containing nucleoside triphosphate hydrolases"/>
    <property type="match status" value="1"/>
</dbReference>
<sequence>MVIQIRDVVWERGSRTILKGLDWTVKRGEHWCILGLNGSGKTSLLNMINGYIWPTSGSISVLDRKFGEYDLRELRKEIGWASSSMDLRLYGSDSALKIVLSGKNAMIGIYEEPLKEDKAYAEHLLNELGCAHLAEYPYDALSQGERQRIVIARALMTKPKLLILDEPCSGLDVFAREQLLAIVQSIAEQENGPALIYVTHHVEEILPCFTKSLLMKDGEVFAQGTTSSLMTSSGMSDFFGVPVEVVQQRERYWLTVKGEEWKRI</sequence>
<dbReference type="GO" id="GO:0005524">
    <property type="term" value="F:ATP binding"/>
    <property type="evidence" value="ECO:0007669"/>
    <property type="project" value="UniProtKB-KW"/>
</dbReference>
<organism evidence="6 7">
    <name type="scientific">Paenibacillus chungangensis</name>
    <dbReference type="NCBI Taxonomy" id="696535"/>
    <lineage>
        <taxon>Bacteria</taxon>
        <taxon>Bacillati</taxon>
        <taxon>Bacillota</taxon>
        <taxon>Bacilli</taxon>
        <taxon>Bacillales</taxon>
        <taxon>Paenibacillaceae</taxon>
        <taxon>Paenibacillus</taxon>
    </lineage>
</organism>